<feature type="domain" description="Beta-lactamase-related" evidence="2">
    <location>
        <begin position="45"/>
        <end position="360"/>
    </location>
</feature>
<dbReference type="PANTHER" id="PTHR46825">
    <property type="entry name" value="D-ALANYL-D-ALANINE-CARBOXYPEPTIDASE/ENDOPEPTIDASE AMPH"/>
    <property type="match status" value="1"/>
</dbReference>
<dbReference type="InterPro" id="IPR012338">
    <property type="entry name" value="Beta-lactam/transpept-like"/>
</dbReference>
<dbReference type="OrthoDB" id="9803467at2"/>
<sequence>MRTSALTLLLAAVPAFALTATFAQTAPPAGLKVDSLPAEVRAKIDAAAQKVLDQTGVPSASVAIVEHGEIVYTHAYGNAKLDPPTPAEPAMRYSVGSISKQFTAAAILLLEQQGKLSIDDKVAKYLPDLTRANDVTIRMLLSHTSGYQDYWPEDYLMPPMYAATDSQHILEVWGKKPLDFDPGTRWQYSNTNYVIAGRIVEMVSGMQLMPFLQQNIFRPLDMEAVWNSDAEKLGDTDAAGYIRYALGPLRPAPKEGKGWMFAAGELAMPAYDLAQWNISVMNRSLLSAKSYDEMTDAVKLKDGSSSNYGLGLFVRTILNHPAYEHSGEVSGFVSENIVFPADKAAIAVLTNQDASPAAAAIGRALTPIVLNVAPGRSVSNAEHQARAIFTGLQQGKIDRALFTDNCNAYFGQQALADFESSLKPLGEPSVFTQSSEELRGGMTFRVFRVEFPNRPQHLTVTTYTMPDGKLEQYLVLPAQ</sequence>
<evidence type="ECO:0000259" key="2">
    <source>
        <dbReference type="Pfam" id="PF00144"/>
    </source>
</evidence>
<feature type="chain" id="PRO_5032496254" evidence="1">
    <location>
        <begin position="26"/>
        <end position="479"/>
    </location>
</feature>
<dbReference type="Proteomes" id="UP000538666">
    <property type="component" value="Unassembled WGS sequence"/>
</dbReference>
<gene>
    <name evidence="3" type="ORF">HNQ77_004074</name>
</gene>
<dbReference type="EMBL" id="JACHEK010000008">
    <property type="protein sequence ID" value="MBB6146104.1"/>
    <property type="molecule type" value="Genomic_DNA"/>
</dbReference>
<feature type="signal peptide" evidence="1">
    <location>
        <begin position="1"/>
        <end position="25"/>
    </location>
</feature>
<proteinExistence type="predicted"/>
<evidence type="ECO:0000256" key="1">
    <source>
        <dbReference type="SAM" id="SignalP"/>
    </source>
</evidence>
<organism evidence="3 4">
    <name type="scientific">Silvibacterium bohemicum</name>
    <dbReference type="NCBI Taxonomy" id="1577686"/>
    <lineage>
        <taxon>Bacteria</taxon>
        <taxon>Pseudomonadati</taxon>
        <taxon>Acidobacteriota</taxon>
        <taxon>Terriglobia</taxon>
        <taxon>Terriglobales</taxon>
        <taxon>Acidobacteriaceae</taxon>
        <taxon>Silvibacterium</taxon>
    </lineage>
</organism>
<name>A0A841K764_9BACT</name>
<protein>
    <submittedName>
        <fullName evidence="3">CubicO group peptidase (Beta-lactamase class C family)</fullName>
    </submittedName>
</protein>
<accession>A0A841K764</accession>
<comment type="caution">
    <text evidence="3">The sequence shown here is derived from an EMBL/GenBank/DDBJ whole genome shotgun (WGS) entry which is preliminary data.</text>
</comment>
<reference evidence="3 4" key="1">
    <citation type="submission" date="2020-08" db="EMBL/GenBank/DDBJ databases">
        <title>Genomic Encyclopedia of Type Strains, Phase IV (KMG-IV): sequencing the most valuable type-strain genomes for metagenomic binning, comparative biology and taxonomic classification.</title>
        <authorList>
            <person name="Goeker M."/>
        </authorList>
    </citation>
    <scope>NUCLEOTIDE SEQUENCE [LARGE SCALE GENOMIC DNA]</scope>
    <source>
        <strain evidence="3 4">DSM 103733</strain>
    </source>
</reference>
<keyword evidence="1" id="KW-0732">Signal</keyword>
<dbReference type="Gene3D" id="3.40.710.10">
    <property type="entry name" value="DD-peptidase/beta-lactamase superfamily"/>
    <property type="match status" value="1"/>
</dbReference>
<dbReference type="Pfam" id="PF00144">
    <property type="entry name" value="Beta-lactamase"/>
    <property type="match status" value="1"/>
</dbReference>
<dbReference type="RefSeq" id="WP_050061075.1">
    <property type="nucleotide sequence ID" value="NZ_JACHEK010000008.1"/>
</dbReference>
<dbReference type="InterPro" id="IPR050491">
    <property type="entry name" value="AmpC-like"/>
</dbReference>
<dbReference type="SUPFAM" id="SSF56601">
    <property type="entry name" value="beta-lactamase/transpeptidase-like"/>
    <property type="match status" value="1"/>
</dbReference>
<dbReference type="AlphaFoldDB" id="A0A841K764"/>
<dbReference type="InterPro" id="IPR001466">
    <property type="entry name" value="Beta-lactam-related"/>
</dbReference>
<dbReference type="PANTHER" id="PTHR46825:SF9">
    <property type="entry name" value="BETA-LACTAMASE-RELATED DOMAIN-CONTAINING PROTEIN"/>
    <property type="match status" value="1"/>
</dbReference>
<keyword evidence="4" id="KW-1185">Reference proteome</keyword>
<evidence type="ECO:0000313" key="3">
    <source>
        <dbReference type="EMBL" id="MBB6146104.1"/>
    </source>
</evidence>
<evidence type="ECO:0000313" key="4">
    <source>
        <dbReference type="Proteomes" id="UP000538666"/>
    </source>
</evidence>